<dbReference type="Proteomes" id="UP000240418">
    <property type="component" value="Unassembled WGS sequence"/>
</dbReference>
<name>A0A2P8FDP3_9RHOB</name>
<gene>
    <name evidence="1" type="ORF">CLV88_105252</name>
</gene>
<evidence type="ECO:0000313" key="1">
    <source>
        <dbReference type="EMBL" id="PSL19827.1"/>
    </source>
</evidence>
<organism evidence="1 2">
    <name type="scientific">Shimia abyssi</name>
    <dbReference type="NCBI Taxonomy" id="1662395"/>
    <lineage>
        <taxon>Bacteria</taxon>
        <taxon>Pseudomonadati</taxon>
        <taxon>Pseudomonadota</taxon>
        <taxon>Alphaproteobacteria</taxon>
        <taxon>Rhodobacterales</taxon>
        <taxon>Roseobacteraceae</taxon>
    </lineage>
</organism>
<sequence length="47" mass="5397">MRNLSNRPEIRKAFAEDGFSWFVAENVANRSLKSTKVFELQVVIAAR</sequence>
<dbReference type="AlphaFoldDB" id="A0A2P8FDP3"/>
<proteinExistence type="predicted"/>
<dbReference type="EMBL" id="PYGJ01000005">
    <property type="protein sequence ID" value="PSL19827.1"/>
    <property type="molecule type" value="Genomic_DNA"/>
</dbReference>
<protein>
    <submittedName>
        <fullName evidence="1">Uncharacterized protein</fullName>
    </submittedName>
</protein>
<accession>A0A2P8FDP3</accession>
<evidence type="ECO:0000313" key="2">
    <source>
        <dbReference type="Proteomes" id="UP000240418"/>
    </source>
</evidence>
<keyword evidence="2" id="KW-1185">Reference proteome</keyword>
<comment type="caution">
    <text evidence="1">The sequence shown here is derived from an EMBL/GenBank/DDBJ whole genome shotgun (WGS) entry which is preliminary data.</text>
</comment>
<reference evidence="1 2" key="1">
    <citation type="submission" date="2018-03" db="EMBL/GenBank/DDBJ databases">
        <title>Genomic Encyclopedia of Archaeal and Bacterial Type Strains, Phase II (KMG-II): from individual species to whole genera.</title>
        <authorList>
            <person name="Goeker M."/>
        </authorList>
    </citation>
    <scope>NUCLEOTIDE SEQUENCE [LARGE SCALE GENOMIC DNA]</scope>
    <source>
        <strain evidence="1 2">DSM 100673</strain>
    </source>
</reference>